<evidence type="ECO:0000259" key="3">
    <source>
        <dbReference type="PROSITE" id="PS51186"/>
    </source>
</evidence>
<dbReference type="PANTHER" id="PTHR43877">
    <property type="entry name" value="AMINOALKYLPHOSPHONATE N-ACETYLTRANSFERASE-RELATED-RELATED"/>
    <property type="match status" value="1"/>
</dbReference>
<dbReference type="Gene3D" id="3.40.630.30">
    <property type="match status" value="1"/>
</dbReference>
<dbReference type="InterPro" id="IPR016181">
    <property type="entry name" value="Acyl_CoA_acyltransferase"/>
</dbReference>
<dbReference type="PANTHER" id="PTHR43877:SF1">
    <property type="entry name" value="ACETYLTRANSFERASE"/>
    <property type="match status" value="1"/>
</dbReference>
<protein>
    <submittedName>
        <fullName evidence="4">GNAT family N-acetyltransferase</fullName>
    </submittedName>
</protein>
<dbReference type="SUPFAM" id="SSF55729">
    <property type="entry name" value="Acyl-CoA N-acyltransferases (Nat)"/>
    <property type="match status" value="1"/>
</dbReference>
<evidence type="ECO:0000256" key="1">
    <source>
        <dbReference type="ARBA" id="ARBA00022679"/>
    </source>
</evidence>
<proteinExistence type="predicted"/>
<dbReference type="CDD" id="cd04301">
    <property type="entry name" value="NAT_SF"/>
    <property type="match status" value="1"/>
</dbReference>
<dbReference type="AlphaFoldDB" id="A0A857J0A4"/>
<dbReference type="KEGG" id="xyk:GT347_00010"/>
<dbReference type="Proteomes" id="UP000464787">
    <property type="component" value="Chromosome"/>
</dbReference>
<keyword evidence="1 4" id="KW-0808">Transferase</keyword>
<dbReference type="InterPro" id="IPR000182">
    <property type="entry name" value="GNAT_dom"/>
</dbReference>
<dbReference type="PROSITE" id="PS51186">
    <property type="entry name" value="GNAT"/>
    <property type="match status" value="1"/>
</dbReference>
<evidence type="ECO:0000313" key="5">
    <source>
        <dbReference type="Proteomes" id="UP000464787"/>
    </source>
</evidence>
<organism evidence="4 5">
    <name type="scientific">Xylophilus rhododendri</name>
    <dbReference type="NCBI Taxonomy" id="2697032"/>
    <lineage>
        <taxon>Bacteria</taxon>
        <taxon>Pseudomonadati</taxon>
        <taxon>Pseudomonadota</taxon>
        <taxon>Betaproteobacteria</taxon>
        <taxon>Burkholderiales</taxon>
        <taxon>Xylophilus</taxon>
    </lineage>
</organism>
<feature type="domain" description="N-acetyltransferase" evidence="3">
    <location>
        <begin position="9"/>
        <end position="158"/>
    </location>
</feature>
<keyword evidence="2" id="KW-0012">Acyltransferase</keyword>
<reference evidence="4 5" key="1">
    <citation type="submission" date="2020-01" db="EMBL/GenBank/DDBJ databases">
        <title>Genome sequencing of strain KACC 21265.</title>
        <authorList>
            <person name="Heo J."/>
            <person name="Kim S.-J."/>
            <person name="Kim J.-S."/>
            <person name="Hong S.-B."/>
            <person name="Kwon S.-W."/>
        </authorList>
    </citation>
    <scope>NUCLEOTIDE SEQUENCE [LARGE SCALE GENOMIC DNA]</scope>
    <source>
        <strain evidence="4 5">KACC 21265</strain>
    </source>
</reference>
<keyword evidence="5" id="KW-1185">Reference proteome</keyword>
<name>A0A857J0A4_9BURK</name>
<accession>A0A857J0A4</accession>
<dbReference type="GO" id="GO:0016747">
    <property type="term" value="F:acyltransferase activity, transferring groups other than amino-acyl groups"/>
    <property type="evidence" value="ECO:0007669"/>
    <property type="project" value="InterPro"/>
</dbReference>
<gene>
    <name evidence="4" type="ORF">GT347_00010</name>
</gene>
<dbReference type="EMBL" id="CP047650">
    <property type="protein sequence ID" value="QHI96522.1"/>
    <property type="molecule type" value="Genomic_DNA"/>
</dbReference>
<dbReference type="Pfam" id="PF13673">
    <property type="entry name" value="Acetyltransf_10"/>
    <property type="match status" value="1"/>
</dbReference>
<evidence type="ECO:0000256" key="2">
    <source>
        <dbReference type="ARBA" id="ARBA00023315"/>
    </source>
</evidence>
<evidence type="ECO:0000313" key="4">
    <source>
        <dbReference type="EMBL" id="QHI96522.1"/>
    </source>
</evidence>
<sequence>MSHDSSITSSAEPLIVGSWQALQPLAGPLRQAVFVVEQKVPAEMEWDEFDPLSLHAVLRAEDGTASACGRLLPVQADGEDAGLCRIGRMAVRLDRRGQGLGARVLDALILQSKERGDAGVLLHAQCSAQGFYAGRGFAPRGDTFDEAGIEHIEMVLRF</sequence>
<dbReference type="InterPro" id="IPR050832">
    <property type="entry name" value="Bact_Acetyltransf"/>
</dbReference>